<protein>
    <submittedName>
        <fullName evidence="2">Uncharacterized protein</fullName>
    </submittedName>
</protein>
<reference evidence="2" key="1">
    <citation type="journal article" date="2023" name="Mol. Phylogenet. Evol.">
        <title>Genome-scale phylogeny and comparative genomics of the fungal order Sordariales.</title>
        <authorList>
            <person name="Hensen N."/>
            <person name="Bonometti L."/>
            <person name="Westerberg I."/>
            <person name="Brannstrom I.O."/>
            <person name="Guillou S."/>
            <person name="Cros-Aarteil S."/>
            <person name="Calhoun S."/>
            <person name="Haridas S."/>
            <person name="Kuo A."/>
            <person name="Mondo S."/>
            <person name="Pangilinan J."/>
            <person name="Riley R."/>
            <person name="LaButti K."/>
            <person name="Andreopoulos B."/>
            <person name="Lipzen A."/>
            <person name="Chen C."/>
            <person name="Yan M."/>
            <person name="Daum C."/>
            <person name="Ng V."/>
            <person name="Clum A."/>
            <person name="Steindorff A."/>
            <person name="Ohm R.A."/>
            <person name="Martin F."/>
            <person name="Silar P."/>
            <person name="Natvig D.O."/>
            <person name="Lalanne C."/>
            <person name="Gautier V."/>
            <person name="Ament-Velasquez S.L."/>
            <person name="Kruys A."/>
            <person name="Hutchinson M.I."/>
            <person name="Powell A.J."/>
            <person name="Barry K."/>
            <person name="Miller A.N."/>
            <person name="Grigoriev I.V."/>
            <person name="Debuchy R."/>
            <person name="Gladieux P."/>
            <person name="Hiltunen Thoren M."/>
            <person name="Johannesson H."/>
        </authorList>
    </citation>
    <scope>NUCLEOTIDE SEQUENCE</scope>
    <source>
        <strain evidence="2">PSN293</strain>
    </source>
</reference>
<feature type="region of interest" description="Disordered" evidence="1">
    <location>
        <begin position="126"/>
        <end position="148"/>
    </location>
</feature>
<evidence type="ECO:0000313" key="3">
    <source>
        <dbReference type="Proteomes" id="UP001301769"/>
    </source>
</evidence>
<evidence type="ECO:0000256" key="1">
    <source>
        <dbReference type="SAM" id="MobiDB-lite"/>
    </source>
</evidence>
<dbReference type="AlphaFoldDB" id="A0AAN6YF71"/>
<name>A0AAN6YF71_9PEZI</name>
<sequence length="148" mass="15724">MFSMAQVSLEVMTDRRALICVCVFAVSGVVVVSRSLLPSSGKVMDGACGSWPLSTAEDATRICYVWHVGSLVGSSLGLDELTESSIRMEGGRSDGMRPYLGYGKVNGVGNYLASNSEADLIVPTIASSQQEREGSRGPQQPYGVIVTR</sequence>
<organism evidence="2 3">
    <name type="scientific">Rhypophila decipiens</name>
    <dbReference type="NCBI Taxonomy" id="261697"/>
    <lineage>
        <taxon>Eukaryota</taxon>
        <taxon>Fungi</taxon>
        <taxon>Dikarya</taxon>
        <taxon>Ascomycota</taxon>
        <taxon>Pezizomycotina</taxon>
        <taxon>Sordariomycetes</taxon>
        <taxon>Sordariomycetidae</taxon>
        <taxon>Sordariales</taxon>
        <taxon>Naviculisporaceae</taxon>
        <taxon>Rhypophila</taxon>
    </lineage>
</organism>
<accession>A0AAN6YF71</accession>
<comment type="caution">
    <text evidence="2">The sequence shown here is derived from an EMBL/GenBank/DDBJ whole genome shotgun (WGS) entry which is preliminary data.</text>
</comment>
<gene>
    <name evidence="2" type="ORF">QBC37DRAFT_395893</name>
</gene>
<keyword evidence="3" id="KW-1185">Reference proteome</keyword>
<dbReference type="Proteomes" id="UP001301769">
    <property type="component" value="Unassembled WGS sequence"/>
</dbReference>
<evidence type="ECO:0000313" key="2">
    <source>
        <dbReference type="EMBL" id="KAK4218208.1"/>
    </source>
</evidence>
<dbReference type="EMBL" id="MU858054">
    <property type="protein sequence ID" value="KAK4218208.1"/>
    <property type="molecule type" value="Genomic_DNA"/>
</dbReference>
<reference evidence="2" key="2">
    <citation type="submission" date="2023-05" db="EMBL/GenBank/DDBJ databases">
        <authorList>
            <consortium name="Lawrence Berkeley National Laboratory"/>
            <person name="Steindorff A."/>
            <person name="Hensen N."/>
            <person name="Bonometti L."/>
            <person name="Westerberg I."/>
            <person name="Brannstrom I.O."/>
            <person name="Guillou S."/>
            <person name="Cros-Aarteil S."/>
            <person name="Calhoun S."/>
            <person name="Haridas S."/>
            <person name="Kuo A."/>
            <person name="Mondo S."/>
            <person name="Pangilinan J."/>
            <person name="Riley R."/>
            <person name="Labutti K."/>
            <person name="Andreopoulos B."/>
            <person name="Lipzen A."/>
            <person name="Chen C."/>
            <person name="Yanf M."/>
            <person name="Daum C."/>
            <person name="Ng V."/>
            <person name="Clum A."/>
            <person name="Ohm R."/>
            <person name="Martin F."/>
            <person name="Silar P."/>
            <person name="Natvig D."/>
            <person name="Lalanne C."/>
            <person name="Gautier V."/>
            <person name="Ament-Velasquez S.L."/>
            <person name="Kruys A."/>
            <person name="Hutchinson M.I."/>
            <person name="Powell A.J."/>
            <person name="Barry K."/>
            <person name="Miller A.N."/>
            <person name="Grigoriev I.V."/>
            <person name="Debuchy R."/>
            <person name="Gladieux P."/>
            <person name="Thoren M.H."/>
            <person name="Johannesson H."/>
        </authorList>
    </citation>
    <scope>NUCLEOTIDE SEQUENCE</scope>
    <source>
        <strain evidence="2">PSN293</strain>
    </source>
</reference>
<proteinExistence type="predicted"/>